<dbReference type="Proteomes" id="UP000184330">
    <property type="component" value="Unassembled WGS sequence"/>
</dbReference>
<dbReference type="STRING" id="576137.A0A1L7WSH0"/>
<sequence length="1131" mass="126382">MFSPTFVPSSGAYVFYPIGNTPAVNLLSHHAPQEGNDVPTEILMLACGDPRSILYSLWSEGRPGSEKFTFTCCDLEPAVLARNVLLLSLMLDHADANSKNAPNDLDDQLAAIWNLWYHFCIPKTQLDLLQDQAQKLLSYTETPEAWINCPYSTTIKFVSLQTVDELRKIWTRYSVRRTPSDRAKIDKARRREIKAVYDERYAGSGKSFTFYAGPHWVRGIEIMNKGLRGYWLKGVVGGNSSDLTALGPDKKGVINPLFTISGISNEFIVHFTSDPIATFHLASVFDGDVSNHDQTVEAMATLAKSQFREWSQAFVEYAKSGSVTVKLYYGDAVTFCHELSARNPALPTTAAIMRTYTSQWSPKPLLLGGDGAANLPFFFDVIDTSNVSDWVGMLNILIPTAQILARKSTSVLYTEIFRLSSREIHNELSEQLFMDVDLASLLIGLVPMGFVLGYTLENSCGEDWCSLDDPNGANRYRMRIPWRVVADQHTENQAVEAEVDSRVQFDLEELTGILFDIYLKIFAQEDLSGWMKKVRSQPGGRPMNSQVFSRYSRISFAMLLQHATRNILAKHWTTVFTTLAQMIQDDNKLDIGKDCQREHALQTGISGAMQAGATKPNDPNYPAMWKCVTLVVPRKELKVIERIGGAPGIHLVITRGKENNLFFSIHCFFGKVKQKNDGSWDEVVEDPSGWSGSSDLIVTAVVPYNIVDKKFDVGLLVTVDIHSMRYMEELGAEMCVYMTESHDKKHIILSDGPPGVPKERLVPHPSEYVVAHPRDQPMPTVVITATMSKGPLMLQAKYTITPGSDEAIALRNAAFVTFSDHSPCTVLLNIGDKHSRRVIFPYPVDFTKIKTKIARKSLWIEMNVPAASALVTGGYDIGPFPVIINENSQPSTWALPRFDLEKQPAILDMDPGTWLAESFDQIASVREKDIINKGSKLRDFRSTLPLFKKTLNQISMNVVDVDDPNVFCFLRKGADPPIFNTIIVAKCLRHARESGAILLDAWVIPLTLANRMAVAQVIATKTGKAEIFELSQDELKIWKHMFPAAVESCRRNWKHKPSCEYLKARKVPLSTEDFESPICGCGEGQDVDAFPAIPFVARLKSMATRVAIPTLTGVSYVEPMNPLIETEFRDD</sequence>
<accession>A0A1L7WSH0</accession>
<reference evidence="2 3" key="1">
    <citation type="submission" date="2016-03" db="EMBL/GenBank/DDBJ databases">
        <authorList>
            <person name="Ploux O."/>
        </authorList>
    </citation>
    <scope>NUCLEOTIDE SEQUENCE [LARGE SCALE GENOMIC DNA]</scope>
    <source>
        <strain evidence="2 3">UAMH 11012</strain>
    </source>
</reference>
<evidence type="ECO:0000259" key="1">
    <source>
        <dbReference type="Pfam" id="PF14737"/>
    </source>
</evidence>
<dbReference type="OrthoDB" id="432970at2759"/>
<dbReference type="Pfam" id="PF14737">
    <property type="entry name" value="DUF4470"/>
    <property type="match status" value="1"/>
</dbReference>
<gene>
    <name evidence="2" type="ORF">PAC_05581</name>
</gene>
<dbReference type="AlphaFoldDB" id="A0A1L7WSH0"/>
<protein>
    <recommendedName>
        <fullName evidence="1">DUF4470 domain-containing protein</fullName>
    </recommendedName>
</protein>
<name>A0A1L7WSH0_9HELO</name>
<evidence type="ECO:0000313" key="3">
    <source>
        <dbReference type="Proteomes" id="UP000184330"/>
    </source>
</evidence>
<feature type="domain" description="DUF4470" evidence="1">
    <location>
        <begin position="17"/>
        <end position="121"/>
    </location>
</feature>
<proteinExistence type="predicted"/>
<organism evidence="2 3">
    <name type="scientific">Phialocephala subalpina</name>
    <dbReference type="NCBI Taxonomy" id="576137"/>
    <lineage>
        <taxon>Eukaryota</taxon>
        <taxon>Fungi</taxon>
        <taxon>Dikarya</taxon>
        <taxon>Ascomycota</taxon>
        <taxon>Pezizomycotina</taxon>
        <taxon>Leotiomycetes</taxon>
        <taxon>Helotiales</taxon>
        <taxon>Mollisiaceae</taxon>
        <taxon>Phialocephala</taxon>
        <taxon>Phialocephala fortinii species complex</taxon>
    </lineage>
</organism>
<evidence type="ECO:0000313" key="2">
    <source>
        <dbReference type="EMBL" id="CZR55693.1"/>
    </source>
</evidence>
<keyword evidence="3" id="KW-1185">Reference proteome</keyword>
<dbReference type="EMBL" id="FJOG01000007">
    <property type="protein sequence ID" value="CZR55693.1"/>
    <property type="molecule type" value="Genomic_DNA"/>
</dbReference>
<dbReference type="InterPro" id="IPR027974">
    <property type="entry name" value="DUF4470"/>
</dbReference>